<feature type="binding site" evidence="4">
    <location>
        <position position="85"/>
    </location>
    <ligand>
        <name>ATP</name>
        <dbReference type="ChEBI" id="CHEBI:30616"/>
    </ligand>
</feature>
<dbReference type="PROSITE" id="PS00107">
    <property type="entry name" value="PROTEIN_KINASE_ATP"/>
    <property type="match status" value="1"/>
</dbReference>
<keyword evidence="2 4" id="KW-0547">Nucleotide-binding</keyword>
<accession>A0A5J4VVM2</accession>
<evidence type="ECO:0000313" key="8">
    <source>
        <dbReference type="Proteomes" id="UP000324800"/>
    </source>
</evidence>
<dbReference type="InterPro" id="IPR050235">
    <property type="entry name" value="CK1_Ser-Thr_kinase"/>
</dbReference>
<feature type="region of interest" description="Disordered" evidence="5">
    <location>
        <begin position="564"/>
        <end position="625"/>
    </location>
</feature>
<keyword evidence="7" id="KW-0808">Transferase</keyword>
<dbReference type="PROSITE" id="PS50011">
    <property type="entry name" value="PROTEIN_KINASE_DOM"/>
    <property type="match status" value="1"/>
</dbReference>
<feature type="region of interest" description="Disordered" evidence="5">
    <location>
        <begin position="412"/>
        <end position="523"/>
    </location>
</feature>
<dbReference type="CDD" id="cd14016">
    <property type="entry name" value="STKc_CK1"/>
    <property type="match status" value="1"/>
</dbReference>
<dbReference type="EC" id="2.7.11.1" evidence="1"/>
<reference evidence="7 8" key="1">
    <citation type="submission" date="2019-03" db="EMBL/GenBank/DDBJ databases">
        <title>Single cell metagenomics reveals metabolic interactions within the superorganism composed of flagellate Streblomastix strix and complex community of Bacteroidetes bacteria on its surface.</title>
        <authorList>
            <person name="Treitli S.C."/>
            <person name="Kolisko M."/>
            <person name="Husnik F."/>
            <person name="Keeling P."/>
            <person name="Hampl V."/>
        </authorList>
    </citation>
    <scope>NUCLEOTIDE SEQUENCE [LARGE SCALE GENOMIC DNA]</scope>
    <source>
        <strain evidence="7">ST1C</strain>
    </source>
</reference>
<sequence length="689" mass="79732">MDLDPAQVQPNQLNDNAQPVGQSPYFPMNYLQAQRPGKQKKPLDRFKLDEKHKIGSGAFGEVYQGFRVIQKGENKGKLGDPVAIKVEDTRVNPSQLLQEKRIYKVLRRNKGFPRTYYFGQEHGKRMLVMDYMGPSLEELFQRGKRQFSLRTVIMLAEQMLARVQALHQRGYIHRDVKPDNFLIGYGNKSNIIFMIDFGLAKRYTIPETGLHIPQRRKQDITGTLRYCSVHTHNNSEQSRRDDLEAIGYIIVYFLKGFLPWQGMRGATRKIRQDLIGQKKREMTSAELCSNMPDEIAMFVEYVRGLQFDENPDYARLRRYLRQAFVKEGFLYTRTMEWDQEGRINLTGDTHFDMSLLKPGALDRERAAERWTQILTIQQMIKMETQIKPKIAPKAQPSAFSVKYPTNRDPFNLMQGDLWGNKGKGSMDLQQKIKKQKLKDEKKKQQQEDNQQQDQTQEDTEKEQKEQIDGQTEENKANDDNNNINNNNNNNNNNNINNNKPKQPVIFGEGKKAQRKKERKERQIRRKILNKLRNGEQVSTVLLNKVVQQLNQSTTVMRGSVQNYSDPLLQGSQQDQQQKENDQQQQQKQSEKDGVKTEQQQPQDQKDKTFAQWETPSHNSATFNPSKTSILNFTLSQNFAGTPTFMQNMALNPHSSQNLGQNAKQQLSNTSPAVFSSQSQIPPQIMAQLL</sequence>
<feature type="compositionally biased region" description="Polar residues" evidence="5">
    <location>
        <begin position="8"/>
        <end position="21"/>
    </location>
</feature>
<feature type="compositionally biased region" description="Low complexity" evidence="5">
    <location>
        <begin position="479"/>
        <end position="498"/>
    </location>
</feature>
<dbReference type="SUPFAM" id="SSF56112">
    <property type="entry name" value="Protein kinase-like (PK-like)"/>
    <property type="match status" value="1"/>
</dbReference>
<evidence type="ECO:0000256" key="5">
    <source>
        <dbReference type="SAM" id="MobiDB-lite"/>
    </source>
</evidence>
<dbReference type="InterPro" id="IPR011009">
    <property type="entry name" value="Kinase-like_dom_sf"/>
</dbReference>
<evidence type="ECO:0000256" key="2">
    <source>
        <dbReference type="ARBA" id="ARBA00022741"/>
    </source>
</evidence>
<dbReference type="EMBL" id="SNRW01004724">
    <property type="protein sequence ID" value="KAA6386615.1"/>
    <property type="molecule type" value="Genomic_DNA"/>
</dbReference>
<feature type="domain" description="Protein kinase" evidence="6">
    <location>
        <begin position="48"/>
        <end position="325"/>
    </location>
</feature>
<evidence type="ECO:0000313" key="7">
    <source>
        <dbReference type="EMBL" id="KAA6386615.1"/>
    </source>
</evidence>
<dbReference type="Proteomes" id="UP000324800">
    <property type="component" value="Unassembled WGS sequence"/>
</dbReference>
<feature type="region of interest" description="Disordered" evidence="5">
    <location>
        <begin position="1"/>
        <end position="23"/>
    </location>
</feature>
<protein>
    <recommendedName>
        <fullName evidence="1">non-specific serine/threonine protein kinase</fullName>
        <ecNumber evidence="1">2.7.11.1</ecNumber>
    </recommendedName>
</protein>
<evidence type="ECO:0000256" key="4">
    <source>
        <dbReference type="PROSITE-ProRule" id="PRU10141"/>
    </source>
</evidence>
<keyword evidence="7" id="KW-0418">Kinase</keyword>
<dbReference type="Gene3D" id="1.10.510.10">
    <property type="entry name" value="Transferase(Phosphotransferase) domain 1"/>
    <property type="match status" value="1"/>
</dbReference>
<feature type="compositionally biased region" description="Basic and acidic residues" evidence="5">
    <location>
        <begin position="437"/>
        <end position="446"/>
    </location>
</feature>
<feature type="compositionally biased region" description="Polar residues" evidence="5">
    <location>
        <begin position="611"/>
        <end position="625"/>
    </location>
</feature>
<dbReference type="GO" id="GO:0004674">
    <property type="term" value="F:protein serine/threonine kinase activity"/>
    <property type="evidence" value="ECO:0007669"/>
    <property type="project" value="UniProtKB-EC"/>
</dbReference>
<dbReference type="OrthoDB" id="5800476at2759"/>
<comment type="caution">
    <text evidence="7">The sequence shown here is derived from an EMBL/GenBank/DDBJ whole genome shotgun (WGS) entry which is preliminary data.</text>
</comment>
<feature type="compositionally biased region" description="Basic residues" evidence="5">
    <location>
        <begin position="512"/>
        <end position="523"/>
    </location>
</feature>
<dbReference type="Pfam" id="PF00069">
    <property type="entry name" value="Pkinase"/>
    <property type="match status" value="1"/>
</dbReference>
<name>A0A5J4VVM2_9EUKA</name>
<dbReference type="PANTHER" id="PTHR11909">
    <property type="entry name" value="CASEIN KINASE-RELATED"/>
    <property type="match status" value="1"/>
</dbReference>
<keyword evidence="3 4" id="KW-0067">ATP-binding</keyword>
<evidence type="ECO:0000256" key="1">
    <source>
        <dbReference type="ARBA" id="ARBA00012513"/>
    </source>
</evidence>
<dbReference type="InterPro" id="IPR000719">
    <property type="entry name" value="Prot_kinase_dom"/>
</dbReference>
<gene>
    <name evidence="7" type="ORF">EZS28_017859</name>
</gene>
<proteinExistence type="predicted"/>
<dbReference type="SMART" id="SM00220">
    <property type="entry name" value="S_TKc"/>
    <property type="match status" value="1"/>
</dbReference>
<dbReference type="InterPro" id="IPR017441">
    <property type="entry name" value="Protein_kinase_ATP_BS"/>
</dbReference>
<dbReference type="PROSITE" id="PS00108">
    <property type="entry name" value="PROTEIN_KINASE_ST"/>
    <property type="match status" value="1"/>
</dbReference>
<dbReference type="GO" id="GO:0005524">
    <property type="term" value="F:ATP binding"/>
    <property type="evidence" value="ECO:0007669"/>
    <property type="project" value="UniProtKB-UniRule"/>
</dbReference>
<feature type="region of interest" description="Disordered" evidence="5">
    <location>
        <begin position="652"/>
        <end position="680"/>
    </location>
</feature>
<organism evidence="7 8">
    <name type="scientific">Streblomastix strix</name>
    <dbReference type="NCBI Taxonomy" id="222440"/>
    <lineage>
        <taxon>Eukaryota</taxon>
        <taxon>Metamonada</taxon>
        <taxon>Preaxostyla</taxon>
        <taxon>Oxymonadida</taxon>
        <taxon>Streblomastigidae</taxon>
        <taxon>Streblomastix</taxon>
    </lineage>
</organism>
<evidence type="ECO:0000256" key="3">
    <source>
        <dbReference type="ARBA" id="ARBA00022840"/>
    </source>
</evidence>
<dbReference type="AlphaFoldDB" id="A0A5J4VVM2"/>
<feature type="compositionally biased region" description="Basic and acidic residues" evidence="5">
    <location>
        <begin position="461"/>
        <end position="478"/>
    </location>
</feature>
<dbReference type="InterPro" id="IPR008271">
    <property type="entry name" value="Ser/Thr_kinase_AS"/>
</dbReference>
<feature type="non-terminal residue" evidence="7">
    <location>
        <position position="689"/>
    </location>
</feature>
<evidence type="ECO:0000259" key="6">
    <source>
        <dbReference type="PROSITE" id="PS50011"/>
    </source>
</evidence>